<dbReference type="Proteomes" id="UP000646484">
    <property type="component" value="Unassembled WGS sequence"/>
</dbReference>
<dbReference type="RefSeq" id="WP_186975081.1">
    <property type="nucleotide sequence ID" value="NZ_JACOOH010000002.1"/>
</dbReference>
<evidence type="ECO:0000256" key="4">
    <source>
        <dbReference type="ARBA" id="ARBA00022989"/>
    </source>
</evidence>
<sequence length="487" mass="55517">MKKLHLYMLKSFVGPFVATFFISMFVLIMQFLWRYIDDLVGKGLDGDVIIHLLSYVALTLVPMGLPLAVLLASIMTFGSLGENYELTALKAAGISLYRIMQPLIFLIILFTIAAFFFSNNVLPYANLKASTLLYDIKKQKPELSLKEGVFINDIEGYSIKVDKIDKKTGMMYDMLIYSHPKNTRRGNFETTIADSGIMEADKSGLFMEVQLYNGFTYTDEGGKSGNKDTYPFRRVKFDKQFFVIPLADNQLQRSDDDLFKDSYGMLNIVQLENAVDSLQKRLSGQKKGTIKGMLSDNYLIKKERNPQRDSVFVEETRGEARDLDSLYQNFDIQEQKSAVDAALKFAKSAQEKHRWDLQVNSRDEASIRRYNIEWHRKFTLSFACFIFFFIGAPLGGIIRKGGLGAPVVVSIFLFIMYYIIWMMGERAAREGALEPWQGMWISSVILLPLGAILTYTAMTDSAIMSSESYMNFIKKIVGFFKKKKKDA</sequence>
<keyword evidence="3 6" id="KW-0812">Transmembrane</keyword>
<keyword evidence="8" id="KW-1185">Reference proteome</keyword>
<evidence type="ECO:0000256" key="6">
    <source>
        <dbReference type="SAM" id="Phobius"/>
    </source>
</evidence>
<evidence type="ECO:0000313" key="8">
    <source>
        <dbReference type="Proteomes" id="UP000646484"/>
    </source>
</evidence>
<gene>
    <name evidence="7" type="ORF">H8S64_04040</name>
</gene>
<evidence type="ECO:0000313" key="7">
    <source>
        <dbReference type="EMBL" id="MBC5620263.1"/>
    </source>
</evidence>
<feature type="transmembrane region" description="Helical" evidence="6">
    <location>
        <begin position="96"/>
        <end position="117"/>
    </location>
</feature>
<evidence type="ECO:0000256" key="2">
    <source>
        <dbReference type="ARBA" id="ARBA00022475"/>
    </source>
</evidence>
<feature type="transmembrane region" description="Helical" evidence="6">
    <location>
        <begin position="378"/>
        <end position="398"/>
    </location>
</feature>
<keyword evidence="4 6" id="KW-1133">Transmembrane helix</keyword>
<organism evidence="7 8">
    <name type="scientific">Butyricimonas hominis</name>
    <dbReference type="NCBI Taxonomy" id="2763032"/>
    <lineage>
        <taxon>Bacteria</taxon>
        <taxon>Pseudomonadati</taxon>
        <taxon>Bacteroidota</taxon>
        <taxon>Bacteroidia</taxon>
        <taxon>Bacteroidales</taxon>
        <taxon>Odoribacteraceae</taxon>
        <taxon>Butyricimonas</taxon>
    </lineage>
</organism>
<dbReference type="InterPro" id="IPR005495">
    <property type="entry name" value="LptG/LptF_permease"/>
</dbReference>
<comment type="caution">
    <text evidence="7">The sequence shown here is derived from an EMBL/GenBank/DDBJ whole genome shotgun (WGS) entry which is preliminary data.</text>
</comment>
<proteinExistence type="predicted"/>
<accession>A0ABR7CX76</accession>
<protein>
    <submittedName>
        <fullName evidence="7">LptF/LptG family permease</fullName>
    </submittedName>
</protein>
<evidence type="ECO:0000256" key="5">
    <source>
        <dbReference type="ARBA" id="ARBA00023136"/>
    </source>
</evidence>
<name>A0ABR7CX76_9BACT</name>
<evidence type="ECO:0000256" key="3">
    <source>
        <dbReference type="ARBA" id="ARBA00022692"/>
    </source>
</evidence>
<keyword evidence="5 6" id="KW-0472">Membrane</keyword>
<dbReference type="EMBL" id="JACOOH010000002">
    <property type="protein sequence ID" value="MBC5620263.1"/>
    <property type="molecule type" value="Genomic_DNA"/>
</dbReference>
<comment type="subcellular location">
    <subcellularLocation>
        <location evidence="1">Cell membrane</location>
        <topology evidence="1">Multi-pass membrane protein</topology>
    </subcellularLocation>
</comment>
<feature type="transmembrane region" description="Helical" evidence="6">
    <location>
        <begin position="48"/>
        <end position="75"/>
    </location>
</feature>
<reference evidence="7 8" key="1">
    <citation type="submission" date="2020-08" db="EMBL/GenBank/DDBJ databases">
        <title>Genome public.</title>
        <authorList>
            <person name="Liu C."/>
            <person name="Sun Q."/>
        </authorList>
    </citation>
    <scope>NUCLEOTIDE SEQUENCE [LARGE SCALE GENOMIC DNA]</scope>
    <source>
        <strain evidence="7 8">NSJ-56</strain>
    </source>
</reference>
<dbReference type="PANTHER" id="PTHR33529:SF6">
    <property type="entry name" value="YJGP_YJGQ FAMILY PERMEASE"/>
    <property type="match status" value="1"/>
</dbReference>
<feature type="transmembrane region" description="Helical" evidence="6">
    <location>
        <begin position="436"/>
        <end position="458"/>
    </location>
</feature>
<dbReference type="PANTHER" id="PTHR33529">
    <property type="entry name" value="SLR0882 PROTEIN-RELATED"/>
    <property type="match status" value="1"/>
</dbReference>
<evidence type="ECO:0000256" key="1">
    <source>
        <dbReference type="ARBA" id="ARBA00004651"/>
    </source>
</evidence>
<feature type="transmembrane region" description="Helical" evidence="6">
    <location>
        <begin position="405"/>
        <end position="424"/>
    </location>
</feature>
<dbReference type="Pfam" id="PF03739">
    <property type="entry name" value="LptF_LptG"/>
    <property type="match status" value="1"/>
</dbReference>
<feature type="transmembrane region" description="Helical" evidence="6">
    <location>
        <begin position="12"/>
        <end position="36"/>
    </location>
</feature>
<keyword evidence="2" id="KW-1003">Cell membrane</keyword>